<evidence type="ECO:0000256" key="4">
    <source>
        <dbReference type="ARBA" id="ARBA00023136"/>
    </source>
</evidence>
<evidence type="ECO:0000256" key="3">
    <source>
        <dbReference type="ARBA" id="ARBA00022989"/>
    </source>
</evidence>
<dbReference type="OrthoDB" id="435282at2759"/>
<evidence type="ECO:0000313" key="9">
    <source>
        <dbReference type="Proteomes" id="UP000094527"/>
    </source>
</evidence>
<reference evidence="8 9" key="1">
    <citation type="journal article" date="2016" name="Genome Biol. Evol.">
        <title>Gene Family Evolution Reflects Adaptation to Soil Environmental Stressors in the Genome of the Collembolan Orchesella cincta.</title>
        <authorList>
            <person name="Faddeeva-Vakhrusheva A."/>
            <person name="Derks M.F."/>
            <person name="Anvar S.Y."/>
            <person name="Agamennone V."/>
            <person name="Suring W."/>
            <person name="Smit S."/>
            <person name="van Straalen N.M."/>
            <person name="Roelofs D."/>
        </authorList>
    </citation>
    <scope>NUCLEOTIDE SEQUENCE [LARGE SCALE GENOMIC DNA]</scope>
    <source>
        <tissue evidence="8">Mixed pool</tissue>
    </source>
</reference>
<sequence>EHWMDIAVGVHKEDGVCLDLLSARQSTQITVYSELFVPSMCMFTLPFVSYFGTQHFLKEYYPLYADSGWDVFLPVLSSVVTVWIVISVYMYRAFQDPENLKEDNDKLSKKGKLKEEIEKSKKSGDGTRESQISYPGDPEV</sequence>
<dbReference type="EMBL" id="LJIJ01000023">
    <property type="protein sequence ID" value="ODN05390.1"/>
    <property type="molecule type" value="Genomic_DNA"/>
</dbReference>
<evidence type="ECO:0000313" key="8">
    <source>
        <dbReference type="EMBL" id="ODN05390.1"/>
    </source>
</evidence>
<evidence type="ECO:0000256" key="2">
    <source>
        <dbReference type="ARBA" id="ARBA00022824"/>
    </source>
</evidence>
<feature type="transmembrane region" description="Helical" evidence="7">
    <location>
        <begin position="71"/>
        <end position="91"/>
    </location>
</feature>
<evidence type="ECO:0000256" key="5">
    <source>
        <dbReference type="ARBA" id="ARBA00023329"/>
    </source>
</evidence>
<evidence type="ECO:0000256" key="6">
    <source>
        <dbReference type="SAM" id="MobiDB-lite"/>
    </source>
</evidence>
<keyword evidence="2" id="KW-0256">Endoplasmic reticulum</keyword>
<organism evidence="8 9">
    <name type="scientific">Orchesella cincta</name>
    <name type="common">Springtail</name>
    <name type="synonym">Podura cincta</name>
    <dbReference type="NCBI Taxonomy" id="48709"/>
    <lineage>
        <taxon>Eukaryota</taxon>
        <taxon>Metazoa</taxon>
        <taxon>Ecdysozoa</taxon>
        <taxon>Arthropoda</taxon>
        <taxon>Hexapoda</taxon>
        <taxon>Collembola</taxon>
        <taxon>Entomobryomorpha</taxon>
        <taxon>Entomobryoidea</taxon>
        <taxon>Orchesellidae</taxon>
        <taxon>Orchesellinae</taxon>
        <taxon>Orchesella</taxon>
    </lineage>
</organism>
<protein>
    <submittedName>
        <fullName evidence="8">Vacuolar ATPase assembly integral membrane protein vma21</fullName>
    </submittedName>
</protein>
<evidence type="ECO:0000256" key="7">
    <source>
        <dbReference type="SAM" id="Phobius"/>
    </source>
</evidence>
<accession>A0A1D2NJF1</accession>
<keyword evidence="9" id="KW-1185">Reference proteome</keyword>
<dbReference type="Proteomes" id="UP000094527">
    <property type="component" value="Unassembled WGS sequence"/>
</dbReference>
<dbReference type="Pfam" id="PF09446">
    <property type="entry name" value="VMA21"/>
    <property type="match status" value="1"/>
</dbReference>
<evidence type="ECO:0000256" key="1">
    <source>
        <dbReference type="ARBA" id="ARBA00022692"/>
    </source>
</evidence>
<feature type="transmembrane region" description="Helical" evidence="7">
    <location>
        <begin position="31"/>
        <end position="51"/>
    </location>
</feature>
<keyword evidence="4 7" id="KW-0472">Membrane</keyword>
<gene>
    <name evidence="8" type="ORF">Ocin01_01232</name>
</gene>
<proteinExistence type="predicted"/>
<dbReference type="GO" id="GO:0070072">
    <property type="term" value="P:vacuolar proton-transporting V-type ATPase complex assembly"/>
    <property type="evidence" value="ECO:0007669"/>
    <property type="project" value="InterPro"/>
</dbReference>
<feature type="compositionally biased region" description="Basic and acidic residues" evidence="6">
    <location>
        <begin position="101"/>
        <end position="128"/>
    </location>
</feature>
<dbReference type="AlphaFoldDB" id="A0A1D2NJF1"/>
<comment type="caution">
    <text evidence="8">The sequence shown here is derived from an EMBL/GenBank/DDBJ whole genome shotgun (WGS) entry which is preliminary data.</text>
</comment>
<dbReference type="InterPro" id="IPR019013">
    <property type="entry name" value="Vma21"/>
</dbReference>
<keyword evidence="5" id="KW-0968">Cytoplasmic vesicle</keyword>
<name>A0A1D2NJF1_ORCCI</name>
<feature type="region of interest" description="Disordered" evidence="6">
    <location>
        <begin position="101"/>
        <end position="140"/>
    </location>
</feature>
<feature type="non-terminal residue" evidence="8">
    <location>
        <position position="1"/>
    </location>
</feature>
<dbReference type="GO" id="GO:0031410">
    <property type="term" value="C:cytoplasmic vesicle"/>
    <property type="evidence" value="ECO:0007669"/>
    <property type="project" value="UniProtKB-KW"/>
</dbReference>
<dbReference type="STRING" id="48709.A0A1D2NJF1"/>
<keyword evidence="1 7" id="KW-0812">Transmembrane</keyword>
<keyword evidence="3 7" id="KW-1133">Transmembrane helix</keyword>